<evidence type="ECO:0000313" key="2">
    <source>
        <dbReference type="EMBL" id="MBB1489625.1"/>
    </source>
</evidence>
<dbReference type="InterPro" id="IPR001638">
    <property type="entry name" value="Solute-binding_3/MltF_N"/>
</dbReference>
<evidence type="ECO:0000313" key="3">
    <source>
        <dbReference type="Proteomes" id="UP000565262"/>
    </source>
</evidence>
<dbReference type="Pfam" id="PF00497">
    <property type="entry name" value="SBP_bac_3"/>
    <property type="match status" value="1"/>
</dbReference>
<dbReference type="AlphaFoldDB" id="A0A839IW82"/>
<gene>
    <name evidence="2" type="ORF">H4O21_23725</name>
</gene>
<reference evidence="2 3" key="1">
    <citation type="submission" date="2020-08" db="EMBL/GenBank/DDBJ databases">
        <title>Oceanospirillum sp. nov. isolated from marine sediment.</title>
        <authorList>
            <person name="Ji X."/>
        </authorList>
    </citation>
    <scope>NUCLEOTIDE SEQUENCE [LARGE SCALE GENOMIC DNA]</scope>
    <source>
        <strain evidence="2 3">D5</strain>
    </source>
</reference>
<dbReference type="Gene3D" id="3.40.190.10">
    <property type="entry name" value="Periplasmic binding protein-like II"/>
    <property type="match status" value="2"/>
</dbReference>
<organism evidence="2 3">
    <name type="scientific">Oceanospirillum sediminis</name>
    <dbReference type="NCBI Taxonomy" id="2760088"/>
    <lineage>
        <taxon>Bacteria</taxon>
        <taxon>Pseudomonadati</taxon>
        <taxon>Pseudomonadota</taxon>
        <taxon>Gammaproteobacteria</taxon>
        <taxon>Oceanospirillales</taxon>
        <taxon>Oceanospirillaceae</taxon>
        <taxon>Oceanospirillum</taxon>
    </lineage>
</organism>
<accession>A0A839IW82</accession>
<dbReference type="Proteomes" id="UP000565262">
    <property type="component" value="Unassembled WGS sequence"/>
</dbReference>
<evidence type="ECO:0000259" key="1">
    <source>
        <dbReference type="Pfam" id="PF00497"/>
    </source>
</evidence>
<keyword evidence="3" id="KW-1185">Reference proteome</keyword>
<dbReference type="RefSeq" id="WP_182812233.1">
    <property type="nucleotide sequence ID" value="NZ_JACJFM010000066.1"/>
</dbReference>
<name>A0A839IW82_9GAMM</name>
<dbReference type="EMBL" id="JACJFM010000066">
    <property type="protein sequence ID" value="MBB1489625.1"/>
    <property type="molecule type" value="Genomic_DNA"/>
</dbReference>
<comment type="caution">
    <text evidence="2">The sequence shown here is derived from an EMBL/GenBank/DDBJ whole genome shotgun (WGS) entry which is preliminary data.</text>
</comment>
<feature type="domain" description="Solute-binding protein family 3/N-terminal" evidence="1">
    <location>
        <begin position="39"/>
        <end position="109"/>
    </location>
</feature>
<dbReference type="SUPFAM" id="SSF53850">
    <property type="entry name" value="Periplasmic binding protein-like II"/>
    <property type="match status" value="1"/>
</dbReference>
<proteinExistence type="predicted"/>
<sequence length="269" mass="30759">MKISVAVLTGILSLIWPVSLLAEQDDGPVTMRFCYENQQYLPYVIQLGSQGAAISESAGMLTDMVKMATEKAGIKAQFIHYPWKRCIALLESGQVDGIYAAIWQKKREAWGRFPKQGSKPDETLRMWRAEYHIFTHRDSGLQWDGQQFSGVKTGLAAPLGYVADEKLGELNVKAQNNYLPEEGLRLVALQRLDGYVVESAIGEHLLRLSGIEGQIRVLKKVFLYADWYVPLSHQWVSLYPEKARLFWQHLARIREERGKTLYEKYSHIQ</sequence>
<protein>
    <submittedName>
        <fullName evidence="2">Transporter substrate-binding domain-containing protein</fullName>
    </submittedName>
</protein>